<evidence type="ECO:0000313" key="2">
    <source>
        <dbReference type="Proteomes" id="UP000291130"/>
    </source>
</evidence>
<dbReference type="InterPro" id="IPR009560">
    <property type="entry name" value="DUF1176"/>
</dbReference>
<accession>A0A411MLB3</accession>
<evidence type="ECO:0000313" key="1">
    <source>
        <dbReference type="EMBL" id="QBF27616.1"/>
    </source>
</evidence>
<dbReference type="AlphaFoldDB" id="A0A411MLB3"/>
<dbReference type="OrthoDB" id="6183301at2"/>
<reference evidence="1 2" key="1">
    <citation type="submission" date="2019-02" db="EMBL/GenBank/DDBJ databases">
        <title>Complete genome sequence of Pseudomonas sp. SNU WT1 isolated from rainbow trout.</title>
        <authorList>
            <person name="Oh W.T."/>
            <person name="Park S.C."/>
        </authorList>
    </citation>
    <scope>NUCLEOTIDE SEQUENCE [LARGE SCALE GENOMIC DNA]</scope>
    <source>
        <strain evidence="1 2">SNU WT1</strain>
    </source>
</reference>
<gene>
    <name evidence="1" type="ORF">EXN22_18690</name>
</gene>
<dbReference type="Pfam" id="PF06674">
    <property type="entry name" value="DUF1176"/>
    <property type="match status" value="1"/>
</dbReference>
<dbReference type="EMBL" id="CP035952">
    <property type="protein sequence ID" value="QBF27616.1"/>
    <property type="molecule type" value="Genomic_DNA"/>
</dbReference>
<proteinExistence type="predicted"/>
<dbReference type="Proteomes" id="UP000291130">
    <property type="component" value="Chromosome"/>
</dbReference>
<dbReference type="KEGG" id="ptk:EXN22_18690"/>
<sequence>MSIRTPISIRSTSGQPPTAMAASAWSSTFRRPSARICRPPETEFTMSAPLHAAFLSLLALPCIAQATTAEPVPLYQHLKDWIVSCDNTRQCTALAADTQADMPLGIQVVRGAGIDGQLQLTIYSRSSLEAPLQLDGQPLVLPLSDAQEDGVVFWLASGEQAMALLKALRNGTRLTSQSNDGELGSSLNGLTASLLLIDSVQGRVGHRSALVRAGNAPDSAVPPAPALPKLAPFVRPEPLEEAEARRISEAVMAATAHDWRDPDTDWTPDSAQAYALSKETALVSFRFGCGAYNCEYALYTTSRAHPEQAKALQFETIAAQEQWGDFGGSVGYDPDTGVLSSFILSRGIGDCGIDQSWRFDGERMQLRSLARMGSCSGSWPDKWPVLWRSQD</sequence>
<keyword evidence="2" id="KW-1185">Reference proteome</keyword>
<organism evidence="1 2">
    <name type="scientific">Pseudomonas tructae</name>
    <dbReference type="NCBI Taxonomy" id="2518644"/>
    <lineage>
        <taxon>Bacteria</taxon>
        <taxon>Pseudomonadati</taxon>
        <taxon>Pseudomonadota</taxon>
        <taxon>Gammaproteobacteria</taxon>
        <taxon>Pseudomonadales</taxon>
        <taxon>Pseudomonadaceae</taxon>
        <taxon>Pseudomonas</taxon>
    </lineage>
</organism>
<protein>
    <submittedName>
        <fullName evidence="1">DUF1176 domain-containing protein</fullName>
    </submittedName>
</protein>
<name>A0A411MLB3_9PSED</name>